<organism evidence="2 3">
    <name type="scientific">Clostridium neonatale</name>
    <dbReference type="NCBI Taxonomy" id="137838"/>
    <lineage>
        <taxon>Bacteria</taxon>
        <taxon>Bacillati</taxon>
        <taxon>Bacillota</taxon>
        <taxon>Clostridia</taxon>
        <taxon>Eubacteriales</taxon>
        <taxon>Clostridiaceae</taxon>
        <taxon>Clostridium</taxon>
    </lineage>
</organism>
<protein>
    <submittedName>
        <fullName evidence="2">Uncharacterized protein</fullName>
    </submittedName>
</protein>
<evidence type="ECO:0000313" key="3">
    <source>
        <dbReference type="Proteomes" id="UP001189143"/>
    </source>
</evidence>
<evidence type="ECO:0000313" key="2">
    <source>
        <dbReference type="EMBL" id="CAI3696389.1"/>
    </source>
</evidence>
<keyword evidence="1" id="KW-0472">Membrane</keyword>
<gene>
    <name evidence="2" type="ORF">CNEO2_930021</name>
</gene>
<name>A0AAD1YKA3_9CLOT</name>
<dbReference type="AlphaFoldDB" id="A0AAD1YKA3"/>
<reference evidence="2" key="1">
    <citation type="submission" date="2022-10" db="EMBL/GenBank/DDBJ databases">
        <authorList>
            <person name="Aires J."/>
            <person name="Mesa V."/>
        </authorList>
    </citation>
    <scope>NUCLEOTIDE SEQUENCE</scope>
    <source>
        <strain evidence="2">Clostridium neonatale JD116</strain>
    </source>
</reference>
<keyword evidence="1" id="KW-0812">Transmembrane</keyword>
<proteinExistence type="predicted"/>
<feature type="transmembrane region" description="Helical" evidence="1">
    <location>
        <begin position="9"/>
        <end position="30"/>
    </location>
</feature>
<dbReference type="RefSeq" id="WP_317050003.1">
    <property type="nucleotide sequence ID" value="NZ_CAMRXC010000266.1"/>
</dbReference>
<dbReference type="Proteomes" id="UP001189143">
    <property type="component" value="Unassembled WGS sequence"/>
</dbReference>
<evidence type="ECO:0000256" key="1">
    <source>
        <dbReference type="SAM" id="Phobius"/>
    </source>
</evidence>
<keyword evidence="1" id="KW-1133">Transmembrane helix</keyword>
<comment type="caution">
    <text evidence="2">The sequence shown here is derived from an EMBL/GenBank/DDBJ whole genome shotgun (WGS) entry which is preliminary data.</text>
</comment>
<accession>A0AAD1YKA3</accession>
<dbReference type="EMBL" id="CAMTCP010000296">
    <property type="protein sequence ID" value="CAI3696389.1"/>
    <property type="molecule type" value="Genomic_DNA"/>
</dbReference>
<sequence>MLKNGNKPIIVTCIIIVLSMSILIAGKNILDHHKCYVVIKDIAANYRIDDIKISFQNGSYGDDINIDADDFENLTGDEKYIFIKELDDNTGRLSSITNSIISIGTISSNNNEYSCYSDGIIYKNGEEYYDVNREEKERKMEEFIKYLSENPPYVGMSETYINNTSWGKPTSRKKCLDYDKLVYERRSSTYYWGTGKMAKQVYVVGGEVLSVTTYDKNGIMITDDISQKMRREGNSIGN</sequence>